<dbReference type="Gene3D" id="3.40.30.10">
    <property type="entry name" value="Glutaredoxin"/>
    <property type="match status" value="1"/>
</dbReference>
<accession>A0AAD7A7D7</accession>
<name>A0AAD7A7D7_9AGAR</name>
<gene>
    <name evidence="2" type="ORF">DFH08DRAFT_923415</name>
</gene>
<evidence type="ECO:0000259" key="1">
    <source>
        <dbReference type="Pfam" id="PF22041"/>
    </source>
</evidence>
<dbReference type="InterPro" id="IPR036282">
    <property type="entry name" value="Glutathione-S-Trfase_C_sf"/>
</dbReference>
<evidence type="ECO:0000313" key="3">
    <source>
        <dbReference type="Proteomes" id="UP001218218"/>
    </source>
</evidence>
<dbReference type="AlphaFoldDB" id="A0AAD7A7D7"/>
<proteinExistence type="predicted"/>
<protein>
    <recommendedName>
        <fullName evidence="1">Glutathione S-transferase UstS-like C-terminal domain-containing protein</fullName>
    </recommendedName>
</protein>
<reference evidence="2" key="1">
    <citation type="submission" date="2023-03" db="EMBL/GenBank/DDBJ databases">
        <title>Massive genome expansion in bonnet fungi (Mycena s.s.) driven by repeated elements and novel gene families across ecological guilds.</title>
        <authorList>
            <consortium name="Lawrence Berkeley National Laboratory"/>
            <person name="Harder C.B."/>
            <person name="Miyauchi S."/>
            <person name="Viragh M."/>
            <person name="Kuo A."/>
            <person name="Thoen E."/>
            <person name="Andreopoulos B."/>
            <person name="Lu D."/>
            <person name="Skrede I."/>
            <person name="Drula E."/>
            <person name="Henrissat B."/>
            <person name="Morin E."/>
            <person name="Kohler A."/>
            <person name="Barry K."/>
            <person name="LaButti K."/>
            <person name="Morin E."/>
            <person name="Salamov A."/>
            <person name="Lipzen A."/>
            <person name="Mereny Z."/>
            <person name="Hegedus B."/>
            <person name="Baldrian P."/>
            <person name="Stursova M."/>
            <person name="Weitz H."/>
            <person name="Taylor A."/>
            <person name="Grigoriev I.V."/>
            <person name="Nagy L.G."/>
            <person name="Martin F."/>
            <person name="Kauserud H."/>
        </authorList>
    </citation>
    <scope>NUCLEOTIDE SEQUENCE</scope>
    <source>
        <strain evidence="2">CBHHK002</strain>
    </source>
</reference>
<comment type="caution">
    <text evidence="2">The sequence shown here is derived from an EMBL/GenBank/DDBJ whole genome shotgun (WGS) entry which is preliminary data.</text>
</comment>
<keyword evidence="3" id="KW-1185">Reference proteome</keyword>
<organism evidence="2 3">
    <name type="scientific">Mycena albidolilacea</name>
    <dbReference type="NCBI Taxonomy" id="1033008"/>
    <lineage>
        <taxon>Eukaryota</taxon>
        <taxon>Fungi</taxon>
        <taxon>Dikarya</taxon>
        <taxon>Basidiomycota</taxon>
        <taxon>Agaricomycotina</taxon>
        <taxon>Agaricomycetes</taxon>
        <taxon>Agaricomycetidae</taxon>
        <taxon>Agaricales</taxon>
        <taxon>Marasmiineae</taxon>
        <taxon>Mycenaceae</taxon>
        <taxon>Mycena</taxon>
    </lineage>
</organism>
<dbReference type="Pfam" id="PF22041">
    <property type="entry name" value="GST_C_7"/>
    <property type="match status" value="1"/>
</dbReference>
<dbReference type="InterPro" id="IPR054416">
    <property type="entry name" value="GST_UstS-like_C"/>
</dbReference>
<dbReference type="Gene3D" id="1.20.1050.10">
    <property type="match status" value="1"/>
</dbReference>
<feature type="domain" description="Glutathione S-transferase UstS-like C-terminal" evidence="1">
    <location>
        <begin position="140"/>
        <end position="198"/>
    </location>
</feature>
<sequence>MPDIHATRTALRCPASRKFPDGSDYHMLPMLQDTTPGAEFILGDSLDIAGYLASPRATGLDYSSPHIHDAAGIAPLSTREATAPDPADYAHFNTRVDATFSAYVGLIAHLRDDLIGAFADAERRAGIFRAFDTGIAGLAIAKLYAQKERPFLEGQTPSYADLVVGGWLRNVSQLLEQQEWAEFCTWHGGVFGRMHEILRRQYWEVR</sequence>
<dbReference type="Proteomes" id="UP001218218">
    <property type="component" value="Unassembled WGS sequence"/>
</dbReference>
<dbReference type="SUPFAM" id="SSF47616">
    <property type="entry name" value="GST C-terminal domain-like"/>
    <property type="match status" value="1"/>
</dbReference>
<evidence type="ECO:0000313" key="2">
    <source>
        <dbReference type="EMBL" id="KAJ7351233.1"/>
    </source>
</evidence>
<dbReference type="EMBL" id="JARIHO010000013">
    <property type="protein sequence ID" value="KAJ7351233.1"/>
    <property type="molecule type" value="Genomic_DNA"/>
</dbReference>